<feature type="domain" description="IrrE N-terminal-like" evidence="1">
    <location>
        <begin position="29"/>
        <end position="154"/>
    </location>
</feature>
<dbReference type="Proteomes" id="UP000033947">
    <property type="component" value="Unassembled WGS sequence"/>
</dbReference>
<sequence>MTSNNRDKAQNILKLAGVTESPVDIVMVAKALNIKVVPYDFPDKRRGMVYLDETIKVIGVNKNNPQNLQRFTIAHELGHYLNGHAHYDSVYTENEKFKFADAHFQQEKEADLFAAELLMPKEFLIKDLDTIGLDIKKLTEKYQVSEQAMHIRLSSLGLIDKYAQRKNTD</sequence>
<dbReference type="PANTHER" id="PTHR43236:SF2">
    <property type="entry name" value="BLL0069 PROTEIN"/>
    <property type="match status" value="1"/>
</dbReference>
<evidence type="ECO:0000313" key="3">
    <source>
        <dbReference type="Proteomes" id="UP000033947"/>
    </source>
</evidence>
<dbReference type="Pfam" id="PF06114">
    <property type="entry name" value="Peptidase_M78"/>
    <property type="match status" value="1"/>
</dbReference>
<name>A0A0G0VQR3_UNCKA</name>
<dbReference type="PANTHER" id="PTHR43236">
    <property type="entry name" value="ANTITOXIN HIGA1"/>
    <property type="match status" value="1"/>
</dbReference>
<dbReference type="InterPro" id="IPR010359">
    <property type="entry name" value="IrrE_HExxH"/>
</dbReference>
<evidence type="ECO:0000313" key="2">
    <source>
        <dbReference type="EMBL" id="KKS03224.1"/>
    </source>
</evidence>
<proteinExistence type="predicted"/>
<evidence type="ECO:0000259" key="1">
    <source>
        <dbReference type="Pfam" id="PF06114"/>
    </source>
</evidence>
<dbReference type="InterPro" id="IPR052345">
    <property type="entry name" value="Rad_response_metalloprotease"/>
</dbReference>
<accession>A0A0G0VQR3</accession>
<organism evidence="2 3">
    <name type="scientific">candidate division WWE3 bacterium GW2011_GWC2_41_23</name>
    <dbReference type="NCBI Taxonomy" id="1619123"/>
    <lineage>
        <taxon>Bacteria</taxon>
        <taxon>Katanobacteria</taxon>
    </lineage>
</organism>
<dbReference type="EMBL" id="LCBB01000004">
    <property type="protein sequence ID" value="KKS03224.1"/>
    <property type="molecule type" value="Genomic_DNA"/>
</dbReference>
<gene>
    <name evidence="2" type="ORF">UU55_C0004G0013</name>
</gene>
<reference evidence="2 3" key="1">
    <citation type="journal article" date="2015" name="Nature">
        <title>rRNA introns, odd ribosomes, and small enigmatic genomes across a large radiation of phyla.</title>
        <authorList>
            <person name="Brown C.T."/>
            <person name="Hug L.A."/>
            <person name="Thomas B.C."/>
            <person name="Sharon I."/>
            <person name="Castelle C.J."/>
            <person name="Singh A."/>
            <person name="Wilkins M.J."/>
            <person name="Williams K.H."/>
            <person name="Banfield J.F."/>
        </authorList>
    </citation>
    <scope>NUCLEOTIDE SEQUENCE [LARGE SCALE GENOMIC DNA]</scope>
</reference>
<dbReference type="AlphaFoldDB" id="A0A0G0VQR3"/>
<protein>
    <recommendedName>
        <fullName evidence="1">IrrE N-terminal-like domain-containing protein</fullName>
    </recommendedName>
</protein>
<dbReference type="Gene3D" id="1.10.10.2910">
    <property type="match status" value="1"/>
</dbReference>
<comment type="caution">
    <text evidence="2">The sequence shown here is derived from an EMBL/GenBank/DDBJ whole genome shotgun (WGS) entry which is preliminary data.</text>
</comment>